<reference evidence="1" key="2">
    <citation type="journal article" date="2015" name="Fish Shellfish Immunol.">
        <title>Early steps in the European eel (Anguilla anguilla)-Vibrio vulnificus interaction in the gills: Role of the RtxA13 toxin.</title>
        <authorList>
            <person name="Callol A."/>
            <person name="Pajuelo D."/>
            <person name="Ebbesson L."/>
            <person name="Teles M."/>
            <person name="MacKenzie S."/>
            <person name="Amaro C."/>
        </authorList>
    </citation>
    <scope>NUCLEOTIDE SEQUENCE</scope>
</reference>
<dbReference type="EMBL" id="GBXM01017711">
    <property type="protein sequence ID" value="JAH90866.1"/>
    <property type="molecule type" value="Transcribed_RNA"/>
</dbReference>
<dbReference type="AlphaFoldDB" id="A0A0E9WKR4"/>
<reference evidence="1" key="1">
    <citation type="submission" date="2014-11" db="EMBL/GenBank/DDBJ databases">
        <authorList>
            <person name="Amaro Gonzalez C."/>
        </authorList>
    </citation>
    <scope>NUCLEOTIDE SEQUENCE</scope>
</reference>
<proteinExistence type="predicted"/>
<organism evidence="1">
    <name type="scientific">Anguilla anguilla</name>
    <name type="common">European freshwater eel</name>
    <name type="synonym">Muraena anguilla</name>
    <dbReference type="NCBI Taxonomy" id="7936"/>
    <lineage>
        <taxon>Eukaryota</taxon>
        <taxon>Metazoa</taxon>
        <taxon>Chordata</taxon>
        <taxon>Craniata</taxon>
        <taxon>Vertebrata</taxon>
        <taxon>Euteleostomi</taxon>
        <taxon>Actinopterygii</taxon>
        <taxon>Neopterygii</taxon>
        <taxon>Teleostei</taxon>
        <taxon>Anguilliformes</taxon>
        <taxon>Anguillidae</taxon>
        <taxon>Anguilla</taxon>
    </lineage>
</organism>
<evidence type="ECO:0000313" key="1">
    <source>
        <dbReference type="EMBL" id="JAH90866.1"/>
    </source>
</evidence>
<protein>
    <submittedName>
        <fullName evidence="1">Uncharacterized protein</fullName>
    </submittedName>
</protein>
<sequence>MLKRFPSRLKSTVTSLLSSIPLWSSRGTHKEDTEKHWCKYEPMPYANVHSKGSGHLSFNDMITQAIVPLWNWHRLFRNLCWEAKLEQDFPEEFSVNRVKCFRESTKVINRSWYCSRKLLFSEYHVHSAPVFPKTTL</sequence>
<accession>A0A0E9WKR4</accession>
<name>A0A0E9WKR4_ANGAN</name>